<evidence type="ECO:0008006" key="8">
    <source>
        <dbReference type="Google" id="ProtNLM"/>
    </source>
</evidence>
<keyword evidence="5" id="KW-0732">Signal</keyword>
<evidence type="ECO:0000256" key="3">
    <source>
        <dbReference type="ARBA" id="ARBA00022514"/>
    </source>
</evidence>
<dbReference type="Proteomes" id="UP001209878">
    <property type="component" value="Unassembled WGS sequence"/>
</dbReference>
<comment type="similarity">
    <text evidence="2">Belongs to the IL-17 family.</text>
</comment>
<name>A0AAD9NU69_RIDPI</name>
<evidence type="ECO:0000256" key="4">
    <source>
        <dbReference type="ARBA" id="ARBA00022525"/>
    </source>
</evidence>
<evidence type="ECO:0000256" key="2">
    <source>
        <dbReference type="ARBA" id="ARBA00007236"/>
    </source>
</evidence>
<dbReference type="PRINTS" id="PR01932">
    <property type="entry name" value="INTRLEUKIN17"/>
</dbReference>
<dbReference type="Pfam" id="PF06083">
    <property type="entry name" value="IL17"/>
    <property type="match status" value="1"/>
</dbReference>
<protein>
    <recommendedName>
        <fullName evidence="8">Interleukin 17-like protein</fullName>
    </recommendedName>
</protein>
<dbReference type="InterPro" id="IPR029034">
    <property type="entry name" value="Cystine-knot_cytokine"/>
</dbReference>
<dbReference type="GO" id="GO:0005125">
    <property type="term" value="F:cytokine activity"/>
    <property type="evidence" value="ECO:0007669"/>
    <property type="project" value="UniProtKB-KW"/>
</dbReference>
<gene>
    <name evidence="6" type="ORF">NP493_483g01041</name>
</gene>
<proteinExistence type="inferred from homology"/>
<keyword evidence="3" id="KW-0202">Cytokine</keyword>
<dbReference type="GO" id="GO:0005615">
    <property type="term" value="C:extracellular space"/>
    <property type="evidence" value="ECO:0007669"/>
    <property type="project" value="UniProtKB-KW"/>
</dbReference>
<evidence type="ECO:0000313" key="7">
    <source>
        <dbReference type="Proteomes" id="UP001209878"/>
    </source>
</evidence>
<dbReference type="InterPro" id="IPR010345">
    <property type="entry name" value="IL-17_fam"/>
</dbReference>
<dbReference type="Gene3D" id="2.10.90.10">
    <property type="entry name" value="Cystine-knot cytokines"/>
    <property type="match status" value="1"/>
</dbReference>
<comment type="caution">
    <text evidence="6">The sequence shown here is derived from an EMBL/GenBank/DDBJ whole genome shotgun (WGS) entry which is preliminary data.</text>
</comment>
<evidence type="ECO:0000256" key="1">
    <source>
        <dbReference type="ARBA" id="ARBA00004613"/>
    </source>
</evidence>
<reference evidence="6" key="1">
    <citation type="journal article" date="2023" name="Mol. Biol. Evol.">
        <title>Third-Generation Sequencing Reveals the Adaptive Role of the Epigenome in Three Deep-Sea Polychaetes.</title>
        <authorList>
            <person name="Perez M."/>
            <person name="Aroh O."/>
            <person name="Sun Y."/>
            <person name="Lan Y."/>
            <person name="Juniper S.K."/>
            <person name="Young C.R."/>
            <person name="Angers B."/>
            <person name="Qian P.Y."/>
        </authorList>
    </citation>
    <scope>NUCLEOTIDE SEQUENCE</scope>
    <source>
        <strain evidence="6">R07B-5</strain>
    </source>
</reference>
<dbReference type="PROSITE" id="PS51257">
    <property type="entry name" value="PROKAR_LIPOPROTEIN"/>
    <property type="match status" value="1"/>
</dbReference>
<sequence length="183" mass="20553">MRHGKESRTIGFRVGADLRSVKKQHIALLFAAVSCLLRFTRSAPTSTVTPSDHDEAPHGDIDAAVAPFLNHLYGDRTCPTELPKTGDQEQRSTCPWYYVINHDENRFPADIAEARCRCERCIGGHTVNQCERVFYHQRVLKRKGEKDGMYRWEPAWEKIATGCTCAVPATQTAEEALPAPVLD</sequence>
<dbReference type="AlphaFoldDB" id="A0AAD9NU69"/>
<evidence type="ECO:0000256" key="5">
    <source>
        <dbReference type="ARBA" id="ARBA00022729"/>
    </source>
</evidence>
<dbReference type="SUPFAM" id="SSF57501">
    <property type="entry name" value="Cystine-knot cytokines"/>
    <property type="match status" value="1"/>
</dbReference>
<keyword evidence="4" id="KW-0964">Secreted</keyword>
<comment type="subcellular location">
    <subcellularLocation>
        <location evidence="1">Secreted</location>
    </subcellularLocation>
</comment>
<dbReference type="InterPro" id="IPR020440">
    <property type="entry name" value="IL-17_chr"/>
</dbReference>
<dbReference type="EMBL" id="JAODUO010000483">
    <property type="protein sequence ID" value="KAK2179559.1"/>
    <property type="molecule type" value="Genomic_DNA"/>
</dbReference>
<keyword evidence="7" id="KW-1185">Reference proteome</keyword>
<evidence type="ECO:0000313" key="6">
    <source>
        <dbReference type="EMBL" id="KAK2179559.1"/>
    </source>
</evidence>
<organism evidence="6 7">
    <name type="scientific">Ridgeia piscesae</name>
    <name type="common">Tubeworm</name>
    <dbReference type="NCBI Taxonomy" id="27915"/>
    <lineage>
        <taxon>Eukaryota</taxon>
        <taxon>Metazoa</taxon>
        <taxon>Spiralia</taxon>
        <taxon>Lophotrochozoa</taxon>
        <taxon>Annelida</taxon>
        <taxon>Polychaeta</taxon>
        <taxon>Sedentaria</taxon>
        <taxon>Canalipalpata</taxon>
        <taxon>Sabellida</taxon>
        <taxon>Siboglinidae</taxon>
        <taxon>Ridgeia</taxon>
    </lineage>
</organism>
<accession>A0AAD9NU69</accession>